<proteinExistence type="predicted"/>
<evidence type="ECO:0000313" key="1">
    <source>
        <dbReference type="EMBL" id="KAJ0173085.1"/>
    </source>
</evidence>
<evidence type="ECO:0000313" key="2">
    <source>
        <dbReference type="Proteomes" id="UP000824533"/>
    </source>
</evidence>
<keyword evidence="2" id="KW-1185">Reference proteome</keyword>
<accession>A0ACC1CND5</accession>
<dbReference type="Proteomes" id="UP000824533">
    <property type="component" value="Linkage Group LG20"/>
</dbReference>
<name>A0ACC1CND5_9NEOP</name>
<protein>
    <submittedName>
        <fullName evidence="1">Uncharacterized protein</fullName>
    </submittedName>
</protein>
<sequence length="211" mass="23733">MAYTFSCWAVLFFSVFTVYALPKLRTSDIKYPFPFYTKEMWGGKQTGDEPISLPVPYVVIHHTAIPAACNTTRRCKADMRSMQNYHFSLGWSDIGYNFCVGSEGSAFEGRGWYNIGIHAGRANDFSIGICLIGDWRVELPSAKQLETTKQLIAIGLHLGVISPDYKLIGHNQVMTTECPGGSLMEEISHWDNYVPGHIDFSPYMMNKANKL</sequence>
<organism evidence="1 2">
    <name type="scientific">Dendrolimus kikuchii</name>
    <dbReference type="NCBI Taxonomy" id="765133"/>
    <lineage>
        <taxon>Eukaryota</taxon>
        <taxon>Metazoa</taxon>
        <taxon>Ecdysozoa</taxon>
        <taxon>Arthropoda</taxon>
        <taxon>Hexapoda</taxon>
        <taxon>Insecta</taxon>
        <taxon>Pterygota</taxon>
        <taxon>Neoptera</taxon>
        <taxon>Endopterygota</taxon>
        <taxon>Lepidoptera</taxon>
        <taxon>Glossata</taxon>
        <taxon>Ditrysia</taxon>
        <taxon>Bombycoidea</taxon>
        <taxon>Lasiocampidae</taxon>
        <taxon>Dendrolimus</taxon>
    </lineage>
</organism>
<reference evidence="1 2" key="1">
    <citation type="journal article" date="2021" name="Front. Genet.">
        <title>Chromosome-Level Genome Assembly Reveals Significant Gene Expansion in the Toll and IMD Signaling Pathways of Dendrolimus kikuchii.</title>
        <authorList>
            <person name="Zhou J."/>
            <person name="Wu P."/>
            <person name="Xiong Z."/>
            <person name="Liu N."/>
            <person name="Zhao N."/>
            <person name="Ji M."/>
            <person name="Qiu Y."/>
            <person name="Yang B."/>
        </authorList>
    </citation>
    <scope>NUCLEOTIDE SEQUENCE [LARGE SCALE GENOMIC DNA]</scope>
    <source>
        <strain evidence="1">Ann1</strain>
    </source>
</reference>
<comment type="caution">
    <text evidence="1">The sequence shown here is derived from an EMBL/GenBank/DDBJ whole genome shotgun (WGS) entry which is preliminary data.</text>
</comment>
<dbReference type="EMBL" id="CM034406">
    <property type="protein sequence ID" value="KAJ0173085.1"/>
    <property type="molecule type" value="Genomic_DNA"/>
</dbReference>
<gene>
    <name evidence="1" type="ORF">K1T71_011261</name>
</gene>